<organism evidence="2 3">
    <name type="scientific">Mytilus edulis</name>
    <name type="common">Blue mussel</name>
    <dbReference type="NCBI Taxonomy" id="6550"/>
    <lineage>
        <taxon>Eukaryota</taxon>
        <taxon>Metazoa</taxon>
        <taxon>Spiralia</taxon>
        <taxon>Lophotrochozoa</taxon>
        <taxon>Mollusca</taxon>
        <taxon>Bivalvia</taxon>
        <taxon>Autobranchia</taxon>
        <taxon>Pteriomorphia</taxon>
        <taxon>Mytilida</taxon>
        <taxon>Mytiloidea</taxon>
        <taxon>Mytilidae</taxon>
        <taxon>Mytilinae</taxon>
        <taxon>Mytilus</taxon>
    </lineage>
</organism>
<dbReference type="SMART" id="SM00034">
    <property type="entry name" value="CLECT"/>
    <property type="match status" value="2"/>
</dbReference>
<dbReference type="InterPro" id="IPR016187">
    <property type="entry name" value="CTDL_fold"/>
</dbReference>
<gene>
    <name evidence="2" type="ORF">MEDL_20805</name>
</gene>
<evidence type="ECO:0000313" key="2">
    <source>
        <dbReference type="EMBL" id="CAG2206482.1"/>
    </source>
</evidence>
<comment type="caution">
    <text evidence="2">The sequence shown here is derived from an EMBL/GenBank/DDBJ whole genome shotgun (WGS) entry which is preliminary data.</text>
</comment>
<sequence>MLFSLALFFNAFRKSVKTWGGNLLEIETSDENIFIKEELTNRNTGVNGYWIGGYNFLNDNDTEWVGRPNQPMSFNDMSSGEPNHPDSESCMNFTRKSNSELMTFSNPWDYVNFSFNLRKDVRVLTPELELNAKDGNVRGQALKIEGHTRVLQTENTTDTYSVSMVVCAVLCLIDPRCCVASFDRGTSTCRIDSSGRCNIVTEPYAEWRIIRRSSYFPLTCPGCNYFEGSSFSIFEEQLGWEKSKENCELLGGKLAELDTLEENEFIKDELIARNTGVRGYWIGGFNFHNDGDMEWISQPDTPMSYSDIHPTQPDGPFDQLCMLMWKDFGFQWVNGYWIRGNNFQNDNDIQWVGWPNKSMSFNDMELGEPNAPLTQSSIYQGVINVKFEIEPNRKITRKENTTDIYQYTLVGCAWLCFYEKKCRAASFNMENQYVDLILPINVALVLKKATHGISFAIACTEECKCLGGFLAEIETIEENELIKNIAKDRFVVTGGDPLSCSECFNYGSSTYKVIEDSVNWEMARDDCYNLGGKLVEMETQEESDFIKATLTVRNENITGSKIYYLGGYKLNANEDIRLISTPSQDMTFKDFGLGEPNNPTSELCLGNINHYNFKWVDLPCDWLNPYICEFVY</sequence>
<dbReference type="Gene3D" id="3.10.100.10">
    <property type="entry name" value="Mannose-Binding Protein A, subunit A"/>
    <property type="match status" value="3"/>
</dbReference>
<dbReference type="SUPFAM" id="SSF56436">
    <property type="entry name" value="C-type lectin-like"/>
    <property type="match status" value="3"/>
</dbReference>
<feature type="domain" description="C-type lectin" evidence="1">
    <location>
        <begin position="506"/>
        <end position="629"/>
    </location>
</feature>
<evidence type="ECO:0000259" key="1">
    <source>
        <dbReference type="PROSITE" id="PS50041"/>
    </source>
</evidence>
<dbReference type="Pfam" id="PF00059">
    <property type="entry name" value="Lectin_C"/>
    <property type="match status" value="2"/>
</dbReference>
<dbReference type="CDD" id="cd00037">
    <property type="entry name" value="CLECT"/>
    <property type="match status" value="3"/>
</dbReference>
<dbReference type="Proteomes" id="UP000683360">
    <property type="component" value="Unassembled WGS sequence"/>
</dbReference>
<reference evidence="2" key="1">
    <citation type="submission" date="2021-03" db="EMBL/GenBank/DDBJ databases">
        <authorList>
            <person name="Bekaert M."/>
        </authorList>
    </citation>
    <scope>NUCLEOTIDE SEQUENCE</scope>
</reference>
<protein>
    <recommendedName>
        <fullName evidence="1">C-type lectin domain-containing protein</fullName>
    </recommendedName>
</protein>
<accession>A0A8S3RHL1</accession>
<evidence type="ECO:0000313" key="3">
    <source>
        <dbReference type="Proteomes" id="UP000683360"/>
    </source>
</evidence>
<keyword evidence="3" id="KW-1185">Reference proteome</keyword>
<feature type="domain" description="C-type lectin" evidence="1">
    <location>
        <begin position="20"/>
        <end position="109"/>
    </location>
</feature>
<name>A0A8S3RHL1_MYTED</name>
<dbReference type="InterPro" id="IPR016186">
    <property type="entry name" value="C-type_lectin-like/link_sf"/>
</dbReference>
<dbReference type="PROSITE" id="PS50041">
    <property type="entry name" value="C_TYPE_LECTIN_2"/>
    <property type="match status" value="3"/>
</dbReference>
<dbReference type="InterPro" id="IPR050111">
    <property type="entry name" value="C-type_lectin/snaclec_domain"/>
</dbReference>
<feature type="domain" description="C-type lectin" evidence="1">
    <location>
        <begin position="226"/>
        <end position="337"/>
    </location>
</feature>
<dbReference type="OrthoDB" id="2142683at2759"/>
<dbReference type="InterPro" id="IPR001304">
    <property type="entry name" value="C-type_lectin-like"/>
</dbReference>
<dbReference type="AlphaFoldDB" id="A0A8S3RHL1"/>
<dbReference type="EMBL" id="CAJPWZ010001051">
    <property type="protein sequence ID" value="CAG2206482.1"/>
    <property type="molecule type" value="Genomic_DNA"/>
</dbReference>
<dbReference type="PANTHER" id="PTHR22803">
    <property type="entry name" value="MANNOSE, PHOSPHOLIPASE, LECTIN RECEPTOR RELATED"/>
    <property type="match status" value="1"/>
</dbReference>
<proteinExistence type="predicted"/>